<organism evidence="3 4">
    <name type="scientific">Micrococcus endophyticus</name>
    <dbReference type="NCBI Taxonomy" id="455343"/>
    <lineage>
        <taxon>Bacteria</taxon>
        <taxon>Bacillati</taxon>
        <taxon>Actinomycetota</taxon>
        <taxon>Actinomycetes</taxon>
        <taxon>Micrococcales</taxon>
        <taxon>Micrococcaceae</taxon>
        <taxon>Micrococcus</taxon>
    </lineage>
</organism>
<keyword evidence="2" id="KW-0472">Membrane</keyword>
<keyword evidence="4" id="KW-1185">Reference proteome</keyword>
<dbReference type="AlphaFoldDB" id="A0A4Y8ZNE5"/>
<name>A0A4Y8ZNE5_9MICC</name>
<dbReference type="RefSeq" id="WP_184173303.1">
    <property type="nucleotide sequence ID" value="NZ_JACHMW010000001.1"/>
</dbReference>
<feature type="compositionally biased region" description="Pro residues" evidence="1">
    <location>
        <begin position="1"/>
        <end position="11"/>
    </location>
</feature>
<reference evidence="3 4" key="1">
    <citation type="submission" date="2020-08" db="EMBL/GenBank/DDBJ databases">
        <title>Sequencing the genomes of 1000 actinobacteria strains.</title>
        <authorList>
            <person name="Klenk H.-P."/>
        </authorList>
    </citation>
    <scope>NUCLEOTIDE SEQUENCE [LARGE SCALE GENOMIC DNA]</scope>
    <source>
        <strain evidence="3 4">DSM 17945</strain>
    </source>
</reference>
<evidence type="ECO:0000313" key="3">
    <source>
        <dbReference type="EMBL" id="MBB5849657.1"/>
    </source>
</evidence>
<keyword evidence="2" id="KW-0812">Transmembrane</keyword>
<evidence type="ECO:0000256" key="2">
    <source>
        <dbReference type="SAM" id="Phobius"/>
    </source>
</evidence>
<feature type="transmembrane region" description="Helical" evidence="2">
    <location>
        <begin position="34"/>
        <end position="62"/>
    </location>
</feature>
<feature type="transmembrane region" description="Helical" evidence="2">
    <location>
        <begin position="82"/>
        <end position="104"/>
    </location>
</feature>
<dbReference type="EMBL" id="JACHMW010000001">
    <property type="protein sequence ID" value="MBB5849657.1"/>
    <property type="molecule type" value="Genomic_DNA"/>
</dbReference>
<feature type="region of interest" description="Disordered" evidence="1">
    <location>
        <begin position="1"/>
        <end position="25"/>
    </location>
</feature>
<evidence type="ECO:0000256" key="1">
    <source>
        <dbReference type="SAM" id="MobiDB-lite"/>
    </source>
</evidence>
<accession>A0A4Y8ZNE5</accession>
<protein>
    <submittedName>
        <fullName evidence="3">Uncharacterized protein YjbI with pentapeptide repeats</fullName>
    </submittedName>
</protein>
<dbReference type="Proteomes" id="UP000567246">
    <property type="component" value="Unassembled WGS sequence"/>
</dbReference>
<comment type="caution">
    <text evidence="3">The sequence shown here is derived from an EMBL/GenBank/DDBJ whole genome shotgun (WGS) entry which is preliminary data.</text>
</comment>
<sequence>MSDSPITPPHPKVGMVPAQPAAKPKRGRVKHPRLWGVLGWAATAVILGLIVAAVLTIVLWLMFRGVWPWDDSDRLKVKGIDLLKLALTVVAGAGGAVALTISVLKQRILERDAEGQRAEAAAQREVDAAFRSRYGEAATQLGSDRAAVQLAGVYAMANLADDWPEQRQQCVDVLCGFLRLPPPADEALRAADAKIRTTIGAVLRDHLQEGGAWCGLDFNLIGAYLVDLNLIGARFTGRNTLFTGAEFTGEHTWFDRARFASEHTSFTEARFTGEHTSFTEARFTGEHTTFARARFTGKTTLFAEAQFTGENTTFDRAQFTGKTTWFNRAEFTGKTTSFAEAQFTGEYTWFNRAEFTGENTTFAIAEFTGKTTWFDRARFTGENTTFAEARFTGEHTWFTEAQFTGKTTSFAEAQFTGNRERVFEGAVVPQDAFNGAQFAVEP</sequence>
<proteinExistence type="predicted"/>
<evidence type="ECO:0000313" key="4">
    <source>
        <dbReference type="Proteomes" id="UP000567246"/>
    </source>
</evidence>
<gene>
    <name evidence="3" type="ORF">HDA33_002221</name>
</gene>
<keyword evidence="2" id="KW-1133">Transmembrane helix</keyword>
<dbReference type="Gene3D" id="2.160.20.80">
    <property type="entry name" value="E3 ubiquitin-protein ligase SopA"/>
    <property type="match status" value="1"/>
</dbReference>